<feature type="region of interest" description="Disordered" evidence="1">
    <location>
        <begin position="207"/>
        <end position="271"/>
    </location>
</feature>
<dbReference type="AlphaFoldDB" id="A0ABD1F6H6"/>
<sequence>MNFFVLVLLILLFSFWSSSTPVPLNNNPESKEWFEHKKCHAKEGTNQEVDPTKRHVFTTAKESTTRTTKVKIDKEIHRAKRYESENFSSLRNTTKPGNHSSEVSEDIVPKTVTVLKRVMRDIFQIEPQKPPMAHETVQNVTIKDESESKNVTAIHKEDHGNEINLKLKKSAINDDGNNFSESIFMQQFPRCQREHLDDEDRLLYKPQRNITVTKQNLPKERKNVDSSGDKERQAKANNARESMGTKSPPHHRRKRSKPIEKKTEVESSSTIPQPNLFRKLMAIGNDNKEESNTLTVDSTEYIPLENWNLETVPDFSTGTDFFNNEKQLILNDFNELSCTCVTHIEKTFTFITYHLHRPLVSEAYQENQDDLLCFNRCYLTAKENFSSKFLCEHLDHLPTQVFENKAFLCRQLIEDPKITSEKPEVVIERVAFWSKLNFYSDFVIIVLQIAALAVFLIWAFFDKCYKRTFVAYSALK</sequence>
<dbReference type="Proteomes" id="UP001566132">
    <property type="component" value="Unassembled WGS sequence"/>
</dbReference>
<feature type="compositionally biased region" description="Polar residues" evidence="1">
    <location>
        <begin position="85"/>
        <end position="101"/>
    </location>
</feature>
<evidence type="ECO:0000256" key="3">
    <source>
        <dbReference type="SAM" id="SignalP"/>
    </source>
</evidence>
<proteinExistence type="predicted"/>
<feature type="signal peptide" evidence="3">
    <location>
        <begin position="1"/>
        <end position="19"/>
    </location>
</feature>
<comment type="caution">
    <text evidence="4">The sequence shown here is derived from an EMBL/GenBank/DDBJ whole genome shotgun (WGS) entry which is preliminary data.</text>
</comment>
<feature type="chain" id="PRO_5044796472" evidence="3">
    <location>
        <begin position="20"/>
        <end position="476"/>
    </location>
</feature>
<evidence type="ECO:0000256" key="1">
    <source>
        <dbReference type="SAM" id="MobiDB-lite"/>
    </source>
</evidence>
<accession>A0ABD1F6H6</accession>
<name>A0ABD1F6H6_HYPHA</name>
<feature type="transmembrane region" description="Helical" evidence="2">
    <location>
        <begin position="442"/>
        <end position="461"/>
    </location>
</feature>
<evidence type="ECO:0000313" key="5">
    <source>
        <dbReference type="Proteomes" id="UP001566132"/>
    </source>
</evidence>
<organism evidence="4 5">
    <name type="scientific">Hypothenemus hampei</name>
    <name type="common">Coffee berry borer</name>
    <dbReference type="NCBI Taxonomy" id="57062"/>
    <lineage>
        <taxon>Eukaryota</taxon>
        <taxon>Metazoa</taxon>
        <taxon>Ecdysozoa</taxon>
        <taxon>Arthropoda</taxon>
        <taxon>Hexapoda</taxon>
        <taxon>Insecta</taxon>
        <taxon>Pterygota</taxon>
        <taxon>Neoptera</taxon>
        <taxon>Endopterygota</taxon>
        <taxon>Coleoptera</taxon>
        <taxon>Polyphaga</taxon>
        <taxon>Cucujiformia</taxon>
        <taxon>Curculionidae</taxon>
        <taxon>Scolytinae</taxon>
        <taxon>Hypothenemus</taxon>
    </lineage>
</organism>
<reference evidence="4 5" key="1">
    <citation type="submission" date="2024-05" db="EMBL/GenBank/DDBJ databases">
        <title>Genetic variation in Jamaican populations of the coffee berry borer (Hypothenemus hampei).</title>
        <authorList>
            <person name="Errbii M."/>
            <person name="Myrie A."/>
        </authorList>
    </citation>
    <scope>NUCLEOTIDE SEQUENCE [LARGE SCALE GENOMIC DNA]</scope>
    <source>
        <strain evidence="4">JA-Hopewell-2020-01-JO</strain>
        <tissue evidence="4">Whole body</tissue>
    </source>
</reference>
<protein>
    <submittedName>
        <fullName evidence="4">Uncharacterized protein</fullName>
    </submittedName>
</protein>
<feature type="region of interest" description="Disordered" evidence="1">
    <location>
        <begin position="83"/>
        <end position="104"/>
    </location>
</feature>
<evidence type="ECO:0000313" key="4">
    <source>
        <dbReference type="EMBL" id="KAL1513204.1"/>
    </source>
</evidence>
<keyword evidence="5" id="KW-1185">Reference proteome</keyword>
<gene>
    <name evidence="4" type="ORF">ABEB36_002642</name>
</gene>
<keyword evidence="2" id="KW-1133">Transmembrane helix</keyword>
<keyword evidence="2" id="KW-0812">Transmembrane</keyword>
<evidence type="ECO:0000256" key="2">
    <source>
        <dbReference type="SAM" id="Phobius"/>
    </source>
</evidence>
<dbReference type="EMBL" id="JBDJPC010000002">
    <property type="protein sequence ID" value="KAL1513204.1"/>
    <property type="molecule type" value="Genomic_DNA"/>
</dbReference>
<feature type="compositionally biased region" description="Basic and acidic residues" evidence="1">
    <location>
        <begin position="217"/>
        <end position="234"/>
    </location>
</feature>
<keyword evidence="2" id="KW-0472">Membrane</keyword>
<keyword evidence="3" id="KW-0732">Signal</keyword>